<dbReference type="SUPFAM" id="SSF141000">
    <property type="entry name" value="Glu-tRNAGln amidotransferase C subunit"/>
    <property type="match status" value="1"/>
</dbReference>
<protein>
    <submittedName>
        <fullName evidence="1">Glutamyl-tRNA(Gln)amidotransferase subunit C</fullName>
    </submittedName>
</protein>
<reference evidence="1 2" key="1">
    <citation type="submission" date="2019-01" db="EMBL/GenBank/DDBJ databases">
        <authorList>
            <consortium name="Pathogen Informatics"/>
        </authorList>
    </citation>
    <scope>NUCLEOTIDE SEQUENCE [LARGE SCALE GENOMIC DNA]</scope>
    <source>
        <strain evidence="1 2">NCTC10179</strain>
    </source>
</reference>
<proteinExistence type="predicted"/>
<dbReference type="GO" id="GO:0006450">
    <property type="term" value="P:regulation of translational fidelity"/>
    <property type="evidence" value="ECO:0007669"/>
    <property type="project" value="InterPro"/>
</dbReference>
<gene>
    <name evidence="1" type="primary">gatC</name>
    <name evidence="1" type="ORF">NCTC10179_00604</name>
</gene>
<dbReference type="InterPro" id="IPR036113">
    <property type="entry name" value="Asp/Glu-ADT_sf_sub_c"/>
</dbReference>
<name>A0A449B760_9BACT</name>
<keyword evidence="1" id="KW-0808">Transferase</keyword>
<accession>A0A449B760</accession>
<dbReference type="AlphaFoldDB" id="A0A449B760"/>
<dbReference type="RefSeq" id="WP_036434425.1">
    <property type="nucleotide sequence ID" value="NZ_LR215039.1"/>
</dbReference>
<dbReference type="InterPro" id="IPR003837">
    <property type="entry name" value="GatC"/>
</dbReference>
<dbReference type="KEGG" id="mcou:NCTC10179_00604"/>
<dbReference type="EMBL" id="LR215039">
    <property type="protein sequence ID" value="VEU76423.1"/>
    <property type="molecule type" value="Genomic_DNA"/>
</dbReference>
<dbReference type="Proteomes" id="UP000289497">
    <property type="component" value="Chromosome"/>
</dbReference>
<sequence length="100" mass="11729">MKQITKEQLKEIVSSLMIEPTEEVLNNIIENWNNIQLELEKLNKLDLENVQPMSHIDESLKIDFLREDIEDRSFAITKEDILKNAADKDDDYIITSRVVN</sequence>
<keyword evidence="2" id="KW-1185">Reference proteome</keyword>
<dbReference type="GO" id="GO:0016740">
    <property type="term" value="F:transferase activity"/>
    <property type="evidence" value="ECO:0007669"/>
    <property type="project" value="UniProtKB-KW"/>
</dbReference>
<evidence type="ECO:0000313" key="1">
    <source>
        <dbReference type="EMBL" id="VEU76423.1"/>
    </source>
</evidence>
<dbReference type="OrthoDB" id="401051at2"/>
<dbReference type="Pfam" id="PF02686">
    <property type="entry name" value="GatC"/>
    <property type="match status" value="1"/>
</dbReference>
<organism evidence="1 2">
    <name type="scientific">Mycoplasmopsis columboralis</name>
    <dbReference type="NCBI Taxonomy" id="171282"/>
    <lineage>
        <taxon>Bacteria</taxon>
        <taxon>Bacillati</taxon>
        <taxon>Mycoplasmatota</taxon>
        <taxon>Mycoplasmoidales</taxon>
        <taxon>Metamycoplasmataceae</taxon>
        <taxon>Mycoplasmopsis</taxon>
    </lineage>
</organism>
<evidence type="ECO:0000313" key="2">
    <source>
        <dbReference type="Proteomes" id="UP000289497"/>
    </source>
</evidence>